<sequence>MQLAPRILPLLRPQDTAPKAPDNGAVQAFYEDLMHALPARRALQLADYVLSHHGVPMLFRRQILDSAVVICLQARLSTGFYGLERLFLRHATSQRFTNRVLNVLLPRFWQLHMFLRRNGHVPRLRLHCRQIYTHRYRVFAMHPTAIPSPTKRKAQKIDMSTVPMDDDAVRAAIDIYLHSEPPREPSTATWSIEHLLHYKTRIIGREQRVARK</sequence>
<gene>
    <name evidence="1" type="ORF">H4R20_005326</name>
</gene>
<reference evidence="1" key="1">
    <citation type="submission" date="2022-07" db="EMBL/GenBank/DDBJ databases">
        <title>Phylogenomic reconstructions and comparative analyses of Kickxellomycotina fungi.</title>
        <authorList>
            <person name="Reynolds N.K."/>
            <person name="Stajich J.E."/>
            <person name="Barry K."/>
            <person name="Grigoriev I.V."/>
            <person name="Crous P."/>
            <person name="Smith M.E."/>
        </authorList>
    </citation>
    <scope>NUCLEOTIDE SEQUENCE</scope>
    <source>
        <strain evidence="1">NRRL 1565</strain>
    </source>
</reference>
<evidence type="ECO:0000313" key="2">
    <source>
        <dbReference type="Proteomes" id="UP001140094"/>
    </source>
</evidence>
<name>A0A9W8LS91_9FUNG</name>
<dbReference type="OrthoDB" id="5567923at2759"/>
<proteinExistence type="predicted"/>
<dbReference type="Proteomes" id="UP001140094">
    <property type="component" value="Unassembled WGS sequence"/>
</dbReference>
<dbReference type="AlphaFoldDB" id="A0A9W8LS91"/>
<organism evidence="1 2">
    <name type="scientific">Coemansia guatemalensis</name>
    <dbReference type="NCBI Taxonomy" id="2761395"/>
    <lineage>
        <taxon>Eukaryota</taxon>
        <taxon>Fungi</taxon>
        <taxon>Fungi incertae sedis</taxon>
        <taxon>Zoopagomycota</taxon>
        <taxon>Kickxellomycotina</taxon>
        <taxon>Kickxellomycetes</taxon>
        <taxon>Kickxellales</taxon>
        <taxon>Kickxellaceae</taxon>
        <taxon>Coemansia</taxon>
    </lineage>
</organism>
<protein>
    <submittedName>
        <fullName evidence="1">Uncharacterized protein</fullName>
    </submittedName>
</protein>
<keyword evidence="2" id="KW-1185">Reference proteome</keyword>
<accession>A0A9W8LS91</accession>
<comment type="caution">
    <text evidence="1">The sequence shown here is derived from an EMBL/GenBank/DDBJ whole genome shotgun (WGS) entry which is preliminary data.</text>
</comment>
<dbReference type="EMBL" id="JANBUO010001725">
    <property type="protein sequence ID" value="KAJ2797066.1"/>
    <property type="molecule type" value="Genomic_DNA"/>
</dbReference>
<evidence type="ECO:0000313" key="1">
    <source>
        <dbReference type="EMBL" id="KAJ2797066.1"/>
    </source>
</evidence>